<keyword evidence="2" id="KW-1133">Transmembrane helix</keyword>
<evidence type="ECO:0000256" key="1">
    <source>
        <dbReference type="SAM" id="MobiDB-lite"/>
    </source>
</evidence>
<feature type="compositionally biased region" description="Basic and acidic residues" evidence="1">
    <location>
        <begin position="416"/>
        <end position="432"/>
    </location>
</feature>
<feature type="transmembrane region" description="Helical" evidence="2">
    <location>
        <begin position="59"/>
        <end position="80"/>
    </location>
</feature>
<protein>
    <recommendedName>
        <fullName evidence="5">Carboxypeptidase regulatory-like domain-containing protein</fullName>
    </recommendedName>
</protein>
<feature type="region of interest" description="Disordered" evidence="1">
    <location>
        <begin position="1"/>
        <end position="32"/>
    </location>
</feature>
<evidence type="ECO:0000313" key="3">
    <source>
        <dbReference type="EMBL" id="QDU62431.1"/>
    </source>
</evidence>
<accession>A0A518B627</accession>
<gene>
    <name evidence="3" type="ORF">Pan216_32980</name>
</gene>
<evidence type="ECO:0000256" key="2">
    <source>
        <dbReference type="SAM" id="Phobius"/>
    </source>
</evidence>
<dbReference type="RefSeq" id="WP_145259180.1">
    <property type="nucleotide sequence ID" value="NZ_CP036279.1"/>
</dbReference>
<dbReference type="KEGG" id="knv:Pan216_32980"/>
<feature type="compositionally biased region" description="Low complexity" evidence="1">
    <location>
        <begin position="358"/>
        <end position="394"/>
    </location>
</feature>
<evidence type="ECO:0008006" key="5">
    <source>
        <dbReference type="Google" id="ProtNLM"/>
    </source>
</evidence>
<feature type="region of interest" description="Disordered" evidence="1">
    <location>
        <begin position="347"/>
        <end position="432"/>
    </location>
</feature>
<dbReference type="OrthoDB" id="225966at2"/>
<feature type="compositionally biased region" description="Low complexity" evidence="1">
    <location>
        <begin position="1244"/>
        <end position="1253"/>
    </location>
</feature>
<feature type="region of interest" description="Disordered" evidence="1">
    <location>
        <begin position="1686"/>
        <end position="1740"/>
    </location>
</feature>
<evidence type="ECO:0000313" key="4">
    <source>
        <dbReference type="Proteomes" id="UP000317093"/>
    </source>
</evidence>
<name>A0A518B627_9BACT</name>
<reference evidence="3 4" key="1">
    <citation type="submission" date="2019-02" db="EMBL/GenBank/DDBJ databases">
        <title>Deep-cultivation of Planctomycetes and their phenomic and genomic characterization uncovers novel biology.</title>
        <authorList>
            <person name="Wiegand S."/>
            <person name="Jogler M."/>
            <person name="Boedeker C."/>
            <person name="Pinto D."/>
            <person name="Vollmers J."/>
            <person name="Rivas-Marin E."/>
            <person name="Kohn T."/>
            <person name="Peeters S.H."/>
            <person name="Heuer A."/>
            <person name="Rast P."/>
            <person name="Oberbeckmann S."/>
            <person name="Bunk B."/>
            <person name="Jeske O."/>
            <person name="Meyerdierks A."/>
            <person name="Storesund J.E."/>
            <person name="Kallscheuer N."/>
            <person name="Luecker S."/>
            <person name="Lage O.M."/>
            <person name="Pohl T."/>
            <person name="Merkel B.J."/>
            <person name="Hornburger P."/>
            <person name="Mueller R.-W."/>
            <person name="Bruemmer F."/>
            <person name="Labrenz M."/>
            <person name="Spormann A.M."/>
            <person name="Op den Camp H."/>
            <person name="Overmann J."/>
            <person name="Amann R."/>
            <person name="Jetten M.S.M."/>
            <person name="Mascher T."/>
            <person name="Medema M.H."/>
            <person name="Devos D.P."/>
            <person name="Kaster A.-K."/>
            <person name="Ovreas L."/>
            <person name="Rohde M."/>
            <person name="Galperin M.Y."/>
            <person name="Jogler C."/>
        </authorList>
    </citation>
    <scope>NUCLEOTIDE SEQUENCE [LARGE SCALE GENOMIC DNA]</scope>
    <source>
        <strain evidence="3 4">Pan216</strain>
    </source>
</reference>
<keyword evidence="4" id="KW-1185">Reference proteome</keyword>
<feature type="compositionally biased region" description="Pro residues" evidence="1">
    <location>
        <begin position="1233"/>
        <end position="1243"/>
    </location>
</feature>
<organism evidence="3 4">
    <name type="scientific">Kolteria novifilia</name>
    <dbReference type="NCBI Taxonomy" id="2527975"/>
    <lineage>
        <taxon>Bacteria</taxon>
        <taxon>Pseudomonadati</taxon>
        <taxon>Planctomycetota</taxon>
        <taxon>Planctomycetia</taxon>
        <taxon>Kolteriales</taxon>
        <taxon>Kolteriaceae</taxon>
        <taxon>Kolteria</taxon>
    </lineage>
</organism>
<feature type="compositionally biased region" description="Basic and acidic residues" evidence="1">
    <location>
        <begin position="1693"/>
        <end position="1702"/>
    </location>
</feature>
<feature type="region of interest" description="Disordered" evidence="1">
    <location>
        <begin position="1227"/>
        <end position="1263"/>
    </location>
</feature>
<proteinExistence type="predicted"/>
<keyword evidence="2" id="KW-0472">Membrane</keyword>
<dbReference type="Gene3D" id="2.60.40.10">
    <property type="entry name" value="Immunoglobulins"/>
    <property type="match status" value="1"/>
</dbReference>
<dbReference type="Proteomes" id="UP000317093">
    <property type="component" value="Chromosome"/>
</dbReference>
<dbReference type="InterPro" id="IPR013783">
    <property type="entry name" value="Ig-like_fold"/>
</dbReference>
<keyword evidence="2" id="KW-0812">Transmembrane</keyword>
<sequence length="1771" mass="190856">MAEQPPSPPASEGDQNPEEKSSEETSASTPAVAPVRSIWRERAIAQLHVDPKTARKRRIFGLLATSAVLIGMMAGMLYWLRPVPRPHFIPLWVTHYDSPLLPDNPFGQLDRDAIQQGMFFPETSDVEFESESAFAFRRKLTDLSQIDAMAGVVVYVSAFTITGPKGDLYIMPRDFRHADISSRVALKEILDALKKCPAQGKLLVLDIMKPIGDFRVGDLVEDAGLLVQDELKKVPDPTRLVLLSCSPGQTALVSQSQRRSVFSYYFEEGLRGWADLYNESQSADGLVSVKEIGAFVQARVDRWASSVRGKRQTPQMIGSGDDFMLVAVPYGEPPAMAPLPNATQLAAVQAKRYPDPQSAKSSADSKNGSSSASDSKNGSSSKSASSKSDSKSGATSPKSSASQKDAKGKTPAKPKLTPEEQKQQEAKQKAEAEEKALVDRVFPPVPYPTWLSGGWTLLDQWQRESVIKASPWTFRQLSATLLQAERNWRNGSDVTQLQKRVIEATTRLHSQMNALANIPRPTPRSLTQAKNVGATPDPTIDDAVTKLIDQWNSDKQSLKPDAFTQAADKLVSDFVKKYGNADTFALSWAIFQAALADTSPTPDRLNLYVSLLNLQGAPPQYVETLRLVQLAHASAAYAPNTWPTGVAHNILQLSDYHTSATAYPRSFQWIEPMLSVTVQKEHDGLALFFAPLYAPAPQAEPILKSVDESYQVILYRSQVVQSCWQNLDDAMVSISAYAIPPGQLTARKGDWQTAATTAEKLFGMMASRPSAAALSADELLRQELDEVIPLSGDLGQALTSLQANSDSDVVERFANQMRTGRGTGDSIGMVLLRLETPFIASAQRVDLWNSLLIDEQRAVLTVLRQDERENQDMLITNPQSVSSDQTQQAVQSFKEAAKQKANKAVTLLQVGNATPQVINEVNALIKLAGRRGASPALWGAVSSYLNEVWTEKLLDQFDSSKSPNEKVRLTAILNPLQRIPELESPTTDPLYQMRASAARKLWEWLARTSQYFSTDAYTNVARIFFSSASQDFLLGGILPNSTQVSIQPVLVKTSPDQQSVTYDFNVTLRLPPKEKPKISFAPTSASGTGLDLSVPEKAVEALAAQTSALRQATIPVTATLSPGSSGLPTTSPVGFMGVLTVGSRTYHQLVSFPDPSPFRIDQVEILLAQGATEPTGLMNDLRLRPIGKPVPLYLYIANPSSQDRNLTVQLTAGDVVASAKLAVKGNQTGKVTFPPPAASPAPAAPSGAAPKADAGAKREPSLPSLSGPIVVTVLDDGTKPPKEIATRTFQSSIAKPSDYTTVTSILYSPISPPRQQSNRLSVGIAANRSLTNPPASVEMVFPAKQIPGFRAALRGTMRGDLPIDGTALQLFASDIEFSTAAPVSGPVYLNVDGQQRAYIFTTTFDRFGPPTTPQLDLTPAIRIDAPRISRAGATFAMRLEVDNAPPNATVSVRLGRRVGATYVTDLLQNFMTAKNEVVGFSPYGKKGALEFEASINDWKPVLNTSNILGRRTLVAELIDKDQQVVARDFWDVILDNVPPEQVAFLNPPLIANPGQVLRFNAIGTDNVSGIIKANFFFGKPVKGALPPKVATIPGAPLNASYTLWAADLQISDQAKGAIDVSVELVNAVGLSTFASTTLKVIPKGQVDPSNITGKVVEGALGQPGLTVDLFDLNPKTGAAAAAAAAKSASSTAKGKDASKEPPKPTATTKTKPDGTFSFEKLKPGKYKLTTSKPASGRKAEALVDLPPGKTVNVVLSLLLNPPTLPSSSASP</sequence>
<dbReference type="EMBL" id="CP036279">
    <property type="protein sequence ID" value="QDU62431.1"/>
    <property type="molecule type" value="Genomic_DNA"/>
</dbReference>